<dbReference type="EMBL" id="JBHSOW010000049">
    <property type="protein sequence ID" value="MFC5650334.1"/>
    <property type="molecule type" value="Genomic_DNA"/>
</dbReference>
<sequence>MSISAIIIDPENEFERYFMLPIATEAFYKKYWEPAVEELGLQWIALFQDGTDVEREDAPAVLEEISRLKDWVRSKISGDAQEHMLSRLELLESELPNAFRRGGAVVYIG</sequence>
<proteinExistence type="predicted"/>
<evidence type="ECO:0000313" key="2">
    <source>
        <dbReference type="Proteomes" id="UP001596047"/>
    </source>
</evidence>
<accession>A0ABW0VZZ3</accession>
<protein>
    <submittedName>
        <fullName evidence="1">Uncharacterized protein</fullName>
    </submittedName>
</protein>
<keyword evidence="2" id="KW-1185">Reference proteome</keyword>
<comment type="caution">
    <text evidence="1">The sequence shown here is derived from an EMBL/GenBank/DDBJ whole genome shotgun (WGS) entry which is preliminary data.</text>
</comment>
<dbReference type="Proteomes" id="UP001596047">
    <property type="component" value="Unassembled WGS sequence"/>
</dbReference>
<evidence type="ECO:0000313" key="1">
    <source>
        <dbReference type="EMBL" id="MFC5650334.1"/>
    </source>
</evidence>
<dbReference type="RefSeq" id="WP_379188888.1">
    <property type="nucleotide sequence ID" value="NZ_JBHSOW010000049.1"/>
</dbReference>
<reference evidence="2" key="1">
    <citation type="journal article" date="2019" name="Int. J. Syst. Evol. Microbiol.">
        <title>The Global Catalogue of Microorganisms (GCM) 10K type strain sequencing project: providing services to taxonomists for standard genome sequencing and annotation.</title>
        <authorList>
            <consortium name="The Broad Institute Genomics Platform"/>
            <consortium name="The Broad Institute Genome Sequencing Center for Infectious Disease"/>
            <person name="Wu L."/>
            <person name="Ma J."/>
        </authorList>
    </citation>
    <scope>NUCLEOTIDE SEQUENCE [LARGE SCALE GENOMIC DNA]</scope>
    <source>
        <strain evidence="2">CGMCC 1.3240</strain>
    </source>
</reference>
<organism evidence="1 2">
    <name type="scientific">Paenibacillus solisilvae</name>
    <dbReference type="NCBI Taxonomy" id="2486751"/>
    <lineage>
        <taxon>Bacteria</taxon>
        <taxon>Bacillati</taxon>
        <taxon>Bacillota</taxon>
        <taxon>Bacilli</taxon>
        <taxon>Bacillales</taxon>
        <taxon>Paenibacillaceae</taxon>
        <taxon>Paenibacillus</taxon>
    </lineage>
</organism>
<name>A0ABW0VZZ3_9BACL</name>
<gene>
    <name evidence="1" type="ORF">ACFPYJ_14585</name>
</gene>